<dbReference type="Pfam" id="PF02450">
    <property type="entry name" value="LCAT"/>
    <property type="match status" value="1"/>
</dbReference>
<accession>A0A0L0F3F5</accession>
<feature type="non-terminal residue" evidence="1">
    <location>
        <position position="54"/>
    </location>
</feature>
<dbReference type="Gene3D" id="3.40.50.1820">
    <property type="entry name" value="alpha/beta hydrolase"/>
    <property type="match status" value="1"/>
</dbReference>
<dbReference type="EMBL" id="KQ249414">
    <property type="protein sequence ID" value="KNC71141.1"/>
    <property type="molecule type" value="Genomic_DNA"/>
</dbReference>
<dbReference type="OrthoDB" id="190846at2759"/>
<name>A0A0L0F3F5_9EUKA</name>
<evidence type="ECO:0000313" key="2">
    <source>
        <dbReference type="Proteomes" id="UP000054560"/>
    </source>
</evidence>
<evidence type="ECO:0000313" key="1">
    <source>
        <dbReference type="EMBL" id="KNC71141.1"/>
    </source>
</evidence>
<proteinExistence type="predicted"/>
<protein>
    <submittedName>
        <fullName evidence="1">Uncharacterized protein</fullName>
    </submittedName>
</protein>
<dbReference type="STRING" id="667725.A0A0L0F3F5"/>
<dbReference type="GO" id="GO:0006629">
    <property type="term" value="P:lipid metabolic process"/>
    <property type="evidence" value="ECO:0007669"/>
    <property type="project" value="InterPro"/>
</dbReference>
<reference evidence="1 2" key="1">
    <citation type="submission" date="2011-02" db="EMBL/GenBank/DDBJ databases">
        <title>The Genome Sequence of Sphaeroforma arctica JP610.</title>
        <authorList>
            <consortium name="The Broad Institute Genome Sequencing Platform"/>
            <person name="Russ C."/>
            <person name="Cuomo C."/>
            <person name="Young S.K."/>
            <person name="Zeng Q."/>
            <person name="Gargeya S."/>
            <person name="Alvarado L."/>
            <person name="Berlin A."/>
            <person name="Chapman S.B."/>
            <person name="Chen Z."/>
            <person name="Freedman E."/>
            <person name="Gellesch M."/>
            <person name="Goldberg J."/>
            <person name="Griggs A."/>
            <person name="Gujja S."/>
            <person name="Heilman E."/>
            <person name="Heiman D."/>
            <person name="Howarth C."/>
            <person name="Mehta T."/>
            <person name="Neiman D."/>
            <person name="Pearson M."/>
            <person name="Roberts A."/>
            <person name="Saif S."/>
            <person name="Shea T."/>
            <person name="Shenoy N."/>
            <person name="Sisk P."/>
            <person name="Stolte C."/>
            <person name="Sykes S."/>
            <person name="White J."/>
            <person name="Yandava C."/>
            <person name="Burger G."/>
            <person name="Gray M.W."/>
            <person name="Holland P.W.H."/>
            <person name="King N."/>
            <person name="Lang F.B.F."/>
            <person name="Roger A.J."/>
            <person name="Ruiz-Trillo I."/>
            <person name="Haas B."/>
            <person name="Nusbaum C."/>
            <person name="Birren B."/>
        </authorList>
    </citation>
    <scope>NUCLEOTIDE SEQUENCE [LARGE SCALE GENOMIC DNA]</scope>
    <source>
        <strain evidence="1 2">JP610</strain>
    </source>
</reference>
<dbReference type="GeneID" id="25916827"/>
<dbReference type="eggNOG" id="KOG2369">
    <property type="taxonomic scope" value="Eukaryota"/>
</dbReference>
<feature type="non-terminal residue" evidence="1">
    <location>
        <position position="1"/>
    </location>
</feature>
<dbReference type="GO" id="GO:0008374">
    <property type="term" value="F:O-acyltransferase activity"/>
    <property type="evidence" value="ECO:0007669"/>
    <property type="project" value="InterPro"/>
</dbReference>
<dbReference type="InterPro" id="IPR029058">
    <property type="entry name" value="AB_hydrolase_fold"/>
</dbReference>
<dbReference type="RefSeq" id="XP_014145043.1">
    <property type="nucleotide sequence ID" value="XM_014289568.1"/>
</dbReference>
<sequence>VIDNLVAVGYDNGSLGMVGYDWRMSFGGNEKRDGSLSKIKATIEFLYTLNGDKK</sequence>
<keyword evidence="2" id="KW-1185">Reference proteome</keyword>
<organism evidence="1 2">
    <name type="scientific">Sphaeroforma arctica JP610</name>
    <dbReference type="NCBI Taxonomy" id="667725"/>
    <lineage>
        <taxon>Eukaryota</taxon>
        <taxon>Ichthyosporea</taxon>
        <taxon>Ichthyophonida</taxon>
        <taxon>Sphaeroforma</taxon>
    </lineage>
</organism>
<dbReference type="AlphaFoldDB" id="A0A0L0F3F5"/>
<dbReference type="Proteomes" id="UP000054560">
    <property type="component" value="Unassembled WGS sequence"/>
</dbReference>
<gene>
    <name evidence="1" type="ORF">SARC_16323</name>
</gene>
<dbReference type="InterPro" id="IPR003386">
    <property type="entry name" value="LACT/PDAT_acylTrfase"/>
</dbReference>